<comment type="caution">
    <text evidence="1">The sequence shown here is derived from an EMBL/GenBank/DDBJ whole genome shotgun (WGS) entry which is preliminary data.</text>
</comment>
<dbReference type="PANTHER" id="PTHR12697">
    <property type="entry name" value="PBS LYASE HEAT-LIKE PROTEIN"/>
    <property type="match status" value="1"/>
</dbReference>
<evidence type="ECO:0000313" key="2">
    <source>
        <dbReference type="Proteomes" id="UP000256864"/>
    </source>
</evidence>
<name>A0A371NBA9_9EURY</name>
<keyword evidence="2" id="KW-1185">Reference proteome</keyword>
<dbReference type="Gene3D" id="1.25.10.10">
    <property type="entry name" value="Leucine-rich Repeat Variant"/>
    <property type="match status" value="2"/>
</dbReference>
<dbReference type="AlphaFoldDB" id="A0A371NBA9"/>
<organism evidence="1 2">
    <name type="scientific">Methanothermobacter defluvii</name>
    <dbReference type="NCBI Taxonomy" id="49339"/>
    <lineage>
        <taxon>Archaea</taxon>
        <taxon>Methanobacteriati</taxon>
        <taxon>Methanobacteriota</taxon>
        <taxon>Methanomada group</taxon>
        <taxon>Methanobacteria</taxon>
        <taxon>Methanobacteriales</taxon>
        <taxon>Methanobacteriaceae</taxon>
        <taxon>Methanothermobacter</taxon>
    </lineage>
</organism>
<dbReference type="Proteomes" id="UP000256864">
    <property type="component" value="Unassembled WGS sequence"/>
</dbReference>
<gene>
    <name evidence="1" type="ORF">C7452_1196</name>
</gene>
<accession>A0A371NBA9</accession>
<dbReference type="InterPro" id="IPR004155">
    <property type="entry name" value="PBS_lyase_HEAT"/>
</dbReference>
<dbReference type="InterPro" id="IPR011989">
    <property type="entry name" value="ARM-like"/>
</dbReference>
<dbReference type="InterPro" id="IPR016024">
    <property type="entry name" value="ARM-type_fold"/>
</dbReference>
<reference evidence="1 2" key="1">
    <citation type="submission" date="2018-07" db="EMBL/GenBank/DDBJ databases">
        <title>Genomic Encyclopedia of Type Strains, Phase IV (KMG-IV): sequencing the most valuable type-strain genomes for metagenomic binning, comparative biology and taxonomic classification.</title>
        <authorList>
            <person name="Goeker M."/>
        </authorList>
    </citation>
    <scope>NUCLEOTIDE SEQUENCE [LARGE SCALE GENOMIC DNA]</scope>
    <source>
        <strain evidence="1 2">DSM 7466</strain>
    </source>
</reference>
<dbReference type="RefSeq" id="WP_115892567.1">
    <property type="nucleotide sequence ID" value="NZ_QREL01000002.1"/>
</dbReference>
<dbReference type="PANTHER" id="PTHR12697:SF5">
    <property type="entry name" value="DEOXYHYPUSINE HYDROXYLASE"/>
    <property type="match status" value="1"/>
</dbReference>
<dbReference type="GO" id="GO:0016491">
    <property type="term" value="F:oxidoreductase activity"/>
    <property type="evidence" value="ECO:0007669"/>
    <property type="project" value="TreeGrafter"/>
</dbReference>
<dbReference type="Pfam" id="PF03130">
    <property type="entry name" value="HEAT_PBS"/>
    <property type="match status" value="2"/>
</dbReference>
<dbReference type="SMART" id="SM00567">
    <property type="entry name" value="EZ_HEAT"/>
    <property type="match status" value="7"/>
</dbReference>
<dbReference type="EMBL" id="QREL01000002">
    <property type="protein sequence ID" value="REE26238.1"/>
    <property type="molecule type" value="Genomic_DNA"/>
</dbReference>
<dbReference type="SUPFAM" id="SSF48371">
    <property type="entry name" value="ARM repeat"/>
    <property type="match status" value="1"/>
</dbReference>
<dbReference type="Pfam" id="PF13646">
    <property type="entry name" value="HEAT_2"/>
    <property type="match status" value="2"/>
</dbReference>
<protein>
    <submittedName>
        <fullName evidence="1">HEAT repeat protein</fullName>
    </submittedName>
</protein>
<evidence type="ECO:0000313" key="1">
    <source>
        <dbReference type="EMBL" id="REE26238.1"/>
    </source>
</evidence>
<sequence>MIAFTDKINALLMSNDVSGLIDALKSHDFTVRREAAVALERMADERSADALMDALRYEEWQKDYPILAGVRAAAARALGKIGNPSAVKPLLRALEDPDDEVKIGAMRSLSEFPSEESLRAIEKFVDHPSEDIRRNSIESIAGLDPELGLRYASRALGDSSWMVRKTAAKVIRRFGDKRCLEVLLDNLNDPDTEVRRHILLAVVNMGEYAVDPLLEKLSDPQWQTRAMVVEALGEIGSRRAVPRLKGMLAGRRRDENRYVRGKVAEALGRIGDPAALENLHMALRDPYLFVRRKAREAIDIIDVEPDLEEFHDGEISFRYPRFWNIFETRDGERLIDAWSDNLKIAMKRRRAEGLTADEFSEIILEVLNMRGLLNIARSNITVDSEHGYMITADTKNERIVTFIFKKGGYIYYIYFRGPIEDLKESYKYIRVFINTLHVEIQGYGERGDG</sequence>
<proteinExistence type="predicted"/>